<evidence type="ECO:0000256" key="1">
    <source>
        <dbReference type="SAM" id="Phobius"/>
    </source>
</evidence>
<keyword evidence="3" id="KW-1185">Reference proteome</keyword>
<protein>
    <submittedName>
        <fullName evidence="2">Uncharacterized protein</fullName>
    </submittedName>
</protein>
<proteinExistence type="predicted"/>
<reference evidence="3" key="1">
    <citation type="submission" date="2017-01" db="EMBL/GenBank/DDBJ databases">
        <authorList>
            <person name="Varghese N."/>
            <person name="Submissions S."/>
        </authorList>
    </citation>
    <scope>NUCLEOTIDE SEQUENCE [LARGE SCALE GENOMIC DNA]</scope>
    <source>
        <strain evidence="3">DSM 21768</strain>
    </source>
</reference>
<dbReference type="Proteomes" id="UP000187495">
    <property type="component" value="Unassembled WGS sequence"/>
</dbReference>
<dbReference type="AlphaFoldDB" id="A0A1N7G988"/>
<dbReference type="RefSeq" id="WP_076556210.1">
    <property type="nucleotide sequence ID" value="NZ_FTNU01000026.1"/>
</dbReference>
<feature type="transmembrane region" description="Helical" evidence="1">
    <location>
        <begin position="7"/>
        <end position="26"/>
    </location>
</feature>
<evidence type="ECO:0000313" key="2">
    <source>
        <dbReference type="EMBL" id="SIS09150.1"/>
    </source>
</evidence>
<dbReference type="STRING" id="34061.B0189_11155"/>
<sequence>MQKLVNVFVAILFLFFLYVKIDYWFINPVNKDKLPNRLPDLKLLMKQEMYDITQGMEDKIIEEEKYSPSTNYIAYFKRFLNTDKNYQQLVTNLQTLNPSIYARYYKSYSEIEQEYCKEIIYVQISLEKIDNQETIDIWVRFEERGVCMRL</sequence>
<keyword evidence="1" id="KW-0812">Transmembrane</keyword>
<keyword evidence="1" id="KW-1133">Transmembrane helix</keyword>
<evidence type="ECO:0000313" key="3">
    <source>
        <dbReference type="Proteomes" id="UP000187495"/>
    </source>
</evidence>
<organism evidence="2 3">
    <name type="scientific">Moraxella cuniculi DSM 21768</name>
    <dbReference type="NCBI Taxonomy" id="1122245"/>
    <lineage>
        <taxon>Bacteria</taxon>
        <taxon>Pseudomonadati</taxon>
        <taxon>Pseudomonadota</taxon>
        <taxon>Gammaproteobacteria</taxon>
        <taxon>Moraxellales</taxon>
        <taxon>Moraxellaceae</taxon>
        <taxon>Moraxella</taxon>
    </lineage>
</organism>
<name>A0A1N7G988_9GAMM</name>
<gene>
    <name evidence="2" type="ORF">SAMN02745664_12614</name>
</gene>
<keyword evidence="1" id="KW-0472">Membrane</keyword>
<accession>A0A1N7G988</accession>
<dbReference type="EMBL" id="FTNU01000026">
    <property type="protein sequence ID" value="SIS09150.1"/>
    <property type="molecule type" value="Genomic_DNA"/>
</dbReference>